<keyword evidence="8" id="KW-0175">Coiled coil</keyword>
<evidence type="ECO:0000259" key="10">
    <source>
        <dbReference type="Pfam" id="PF07885"/>
    </source>
</evidence>
<dbReference type="STRING" id="319653.SAMN04487973_101207"/>
<evidence type="ECO:0000256" key="8">
    <source>
        <dbReference type="SAM" id="Coils"/>
    </source>
</evidence>
<feature type="domain" description="Potassium channel" evidence="10">
    <location>
        <begin position="136"/>
        <end position="207"/>
    </location>
</feature>
<dbReference type="RefSeq" id="WP_057805444.1">
    <property type="nucleotide sequence ID" value="NZ_BJYP01000002.1"/>
</dbReference>
<dbReference type="AlphaFoldDB" id="A0A0R2K8P0"/>
<dbReference type="InterPro" id="IPR028325">
    <property type="entry name" value="VG_K_chnl"/>
</dbReference>
<feature type="coiled-coil region" evidence="8">
    <location>
        <begin position="218"/>
        <end position="245"/>
    </location>
</feature>
<proteinExistence type="predicted"/>
<dbReference type="InterPro" id="IPR013099">
    <property type="entry name" value="K_chnl_dom"/>
</dbReference>
<dbReference type="Proteomes" id="UP000182818">
    <property type="component" value="Unassembled WGS sequence"/>
</dbReference>
<dbReference type="Gene3D" id="1.10.287.70">
    <property type="match status" value="1"/>
</dbReference>
<evidence type="ECO:0000256" key="9">
    <source>
        <dbReference type="SAM" id="Phobius"/>
    </source>
</evidence>
<dbReference type="PANTHER" id="PTHR11537">
    <property type="entry name" value="VOLTAGE-GATED POTASSIUM CHANNEL"/>
    <property type="match status" value="1"/>
</dbReference>
<feature type="transmembrane region" description="Helical" evidence="9">
    <location>
        <begin position="9"/>
        <end position="32"/>
    </location>
</feature>
<evidence type="ECO:0000313" key="13">
    <source>
        <dbReference type="Proteomes" id="UP000051749"/>
    </source>
</evidence>
<reference evidence="12 14" key="2">
    <citation type="submission" date="2016-10" db="EMBL/GenBank/DDBJ databases">
        <authorList>
            <person name="Varghese N."/>
            <person name="Submissions S."/>
        </authorList>
    </citation>
    <scope>NUCLEOTIDE SEQUENCE [LARGE SCALE GENOMIC DNA]</scope>
    <source>
        <strain evidence="12 14">CGMCC 1.3889</strain>
    </source>
</reference>
<keyword evidence="6 9" id="KW-0472">Membrane</keyword>
<evidence type="ECO:0000313" key="12">
    <source>
        <dbReference type="EMBL" id="SER06898.1"/>
    </source>
</evidence>
<dbReference type="Proteomes" id="UP000051749">
    <property type="component" value="Unassembled WGS sequence"/>
</dbReference>
<feature type="transmembrane region" description="Helical" evidence="9">
    <location>
        <begin position="122"/>
        <end position="146"/>
    </location>
</feature>
<accession>A0A0R2K8P0</accession>
<evidence type="ECO:0000256" key="4">
    <source>
        <dbReference type="ARBA" id="ARBA00022989"/>
    </source>
</evidence>
<name>A0A0R2K8P0_9LACO</name>
<dbReference type="GO" id="GO:0001508">
    <property type="term" value="P:action potential"/>
    <property type="evidence" value="ECO:0007669"/>
    <property type="project" value="TreeGrafter"/>
</dbReference>
<evidence type="ECO:0000313" key="14">
    <source>
        <dbReference type="Proteomes" id="UP000182818"/>
    </source>
</evidence>
<dbReference type="PANTHER" id="PTHR11537:SF254">
    <property type="entry name" value="POTASSIUM VOLTAGE-GATED CHANNEL PROTEIN SHAB"/>
    <property type="match status" value="1"/>
</dbReference>
<feature type="transmembrane region" description="Helical" evidence="9">
    <location>
        <begin position="182"/>
        <end position="206"/>
    </location>
</feature>
<evidence type="ECO:0000256" key="7">
    <source>
        <dbReference type="ARBA" id="ARBA00023303"/>
    </source>
</evidence>
<keyword evidence="2" id="KW-0813">Transport</keyword>
<dbReference type="GeneID" id="76043091"/>
<gene>
    <name evidence="11" type="ORF">IV87_GL001711</name>
    <name evidence="12" type="ORF">SAMN04487973_101207</name>
</gene>
<evidence type="ECO:0000256" key="5">
    <source>
        <dbReference type="ARBA" id="ARBA00023065"/>
    </source>
</evidence>
<keyword evidence="14" id="KW-1185">Reference proteome</keyword>
<feature type="transmembrane region" description="Helical" evidence="9">
    <location>
        <begin position="152"/>
        <end position="170"/>
    </location>
</feature>
<dbReference type="Pfam" id="PF07885">
    <property type="entry name" value="Ion_trans_2"/>
    <property type="match status" value="1"/>
</dbReference>
<dbReference type="EMBL" id="JQBY01000005">
    <property type="protein sequence ID" value="KRN83002.1"/>
    <property type="molecule type" value="Genomic_DNA"/>
</dbReference>
<sequence>MTKKQQKWLLFYQMVIGGLALLSSGIAFSTFFTHVNLLTGSLGVFMNSTLGIFWIDYLVRLILSKNKKSFLINNSFDMLGLVPLHPVFAIFRIERVIRIVRYYHLFWRLGLDGKFTKAAHRFFYSTGFVYLLYASVVILVLSALLYSIVEKISLANALWWAITTATTVGYGDVFPHTAIGKIIASVLMLGGIGFIGLLTSTITGFFTSNNANVENTDLTLLLQKIDDLSDQVTQLQKQVAKNQKKPHHKKKS</sequence>
<dbReference type="EMBL" id="FOGK01000001">
    <property type="protein sequence ID" value="SER06898.1"/>
    <property type="molecule type" value="Genomic_DNA"/>
</dbReference>
<keyword evidence="5" id="KW-0406">Ion transport</keyword>
<organism evidence="11 13">
    <name type="scientific">Pediococcus ethanolidurans</name>
    <dbReference type="NCBI Taxonomy" id="319653"/>
    <lineage>
        <taxon>Bacteria</taxon>
        <taxon>Bacillati</taxon>
        <taxon>Bacillota</taxon>
        <taxon>Bacilli</taxon>
        <taxon>Lactobacillales</taxon>
        <taxon>Lactobacillaceae</taxon>
        <taxon>Pediococcus</taxon>
    </lineage>
</organism>
<evidence type="ECO:0000313" key="11">
    <source>
        <dbReference type="EMBL" id="KRN83002.1"/>
    </source>
</evidence>
<keyword evidence="3 9" id="KW-0812">Transmembrane</keyword>
<dbReference type="InterPro" id="IPR027359">
    <property type="entry name" value="Volt_channel_dom_sf"/>
</dbReference>
<dbReference type="GO" id="GO:0008076">
    <property type="term" value="C:voltage-gated potassium channel complex"/>
    <property type="evidence" value="ECO:0007669"/>
    <property type="project" value="InterPro"/>
</dbReference>
<comment type="subcellular location">
    <subcellularLocation>
        <location evidence="1">Membrane</location>
        <topology evidence="1">Multi-pass membrane protein</topology>
    </subcellularLocation>
</comment>
<protein>
    <submittedName>
        <fullName evidence="11">Kef-type K+ transporter NAD-binding component</fullName>
    </submittedName>
    <submittedName>
        <fullName evidence="12">Voltage-gated potassium channel</fullName>
    </submittedName>
</protein>
<keyword evidence="4 9" id="KW-1133">Transmembrane helix</keyword>
<evidence type="ECO:0000256" key="1">
    <source>
        <dbReference type="ARBA" id="ARBA00004141"/>
    </source>
</evidence>
<dbReference type="Gene3D" id="1.20.120.350">
    <property type="entry name" value="Voltage-gated potassium channels. Chain C"/>
    <property type="match status" value="1"/>
</dbReference>
<dbReference type="SUPFAM" id="SSF81324">
    <property type="entry name" value="Voltage-gated potassium channels"/>
    <property type="match status" value="1"/>
</dbReference>
<evidence type="ECO:0000256" key="2">
    <source>
        <dbReference type="ARBA" id="ARBA00022448"/>
    </source>
</evidence>
<dbReference type="PATRIC" id="fig|319653.3.peg.1740"/>
<keyword evidence="7 12" id="KW-0407">Ion channel</keyword>
<evidence type="ECO:0000256" key="3">
    <source>
        <dbReference type="ARBA" id="ARBA00022692"/>
    </source>
</evidence>
<evidence type="ECO:0000256" key="6">
    <source>
        <dbReference type="ARBA" id="ARBA00023136"/>
    </source>
</evidence>
<dbReference type="OrthoDB" id="9785285at2"/>
<comment type="caution">
    <text evidence="11">The sequence shown here is derived from an EMBL/GenBank/DDBJ whole genome shotgun (WGS) entry which is preliminary data.</text>
</comment>
<dbReference type="GO" id="GO:0005249">
    <property type="term" value="F:voltage-gated potassium channel activity"/>
    <property type="evidence" value="ECO:0007669"/>
    <property type="project" value="InterPro"/>
</dbReference>
<feature type="transmembrane region" description="Helical" evidence="9">
    <location>
        <begin position="44"/>
        <end position="63"/>
    </location>
</feature>
<reference evidence="11 13" key="1">
    <citation type="journal article" date="2015" name="Genome Announc.">
        <title>Expanding the biotechnology potential of lactobacilli through comparative genomics of 213 strains and associated genera.</title>
        <authorList>
            <person name="Sun Z."/>
            <person name="Harris H.M."/>
            <person name="McCann A."/>
            <person name="Guo C."/>
            <person name="Argimon S."/>
            <person name="Zhang W."/>
            <person name="Yang X."/>
            <person name="Jeffery I.B."/>
            <person name="Cooney J.C."/>
            <person name="Kagawa T.F."/>
            <person name="Liu W."/>
            <person name="Song Y."/>
            <person name="Salvetti E."/>
            <person name="Wrobel A."/>
            <person name="Rasinkangas P."/>
            <person name="Parkhill J."/>
            <person name="Rea M.C."/>
            <person name="O'Sullivan O."/>
            <person name="Ritari J."/>
            <person name="Douillard F.P."/>
            <person name="Paul Ross R."/>
            <person name="Yang R."/>
            <person name="Briner A.E."/>
            <person name="Felis G.E."/>
            <person name="de Vos W.M."/>
            <person name="Barrangou R."/>
            <person name="Klaenhammer T.R."/>
            <person name="Caufield P.W."/>
            <person name="Cui Y."/>
            <person name="Zhang H."/>
            <person name="O'Toole P.W."/>
        </authorList>
    </citation>
    <scope>NUCLEOTIDE SEQUENCE [LARGE SCALE GENOMIC DNA]</scope>
    <source>
        <strain evidence="11 13">DSM 22301</strain>
    </source>
</reference>